<keyword evidence="7" id="KW-0998">Cell outer membrane</keyword>
<keyword evidence="4" id="KW-1134">Transmembrane beta strand</keyword>
<sequence>MAAALGGGAAQADTLRDALTRAYATNPTLTGARANLQAIDENVPIARAGGLPNVSTNASYSSFVQRSVNSFAAPKKALVAGANATMPVYQGGAVRNAIKAADARVMAGRADLQTTELNVFASTVAAYMDVIRDTAIVDLNGGNVKVLETNLQASKDRFEVGDLTRTDVAQSQARLELARSQLQAAQAQLDASRQNYLEVVGKFPDALEPPPPLPALPATTEEAVDVAMTDNPALASAKEAAKAADFDIGTAQAQRLPKLEGFAEGQYIDYRGTLGDGITGTTFRQHDKTATIGLRGTLPIYQGGEPGARVRQAKARKSQALENLTATERGVIADTRVAYSRYEASLGVIKSSEVAVSANELALEGSKAEQGVGTRNLLDVLNAEQELLNSRSTLVTARRDAYVAGFTLLAAMGHAGAKDLGLDGGSLYDPVVNYKRARGNFFDWDSRDRPKPIATSTRGEPSVSAVVPAEKVTVPQK</sequence>
<feature type="coiled-coil region" evidence="8">
    <location>
        <begin position="168"/>
        <end position="195"/>
    </location>
</feature>
<evidence type="ECO:0000256" key="3">
    <source>
        <dbReference type="ARBA" id="ARBA00022448"/>
    </source>
</evidence>
<comment type="subcellular location">
    <subcellularLocation>
        <location evidence="1">Cell outer membrane</location>
    </subcellularLocation>
</comment>
<feature type="region of interest" description="Disordered" evidence="9">
    <location>
        <begin position="448"/>
        <end position="477"/>
    </location>
</feature>
<comment type="similarity">
    <text evidence="2">Belongs to the outer membrane factor (OMF) (TC 1.B.17) family.</text>
</comment>
<reference evidence="10 11" key="1">
    <citation type="submission" date="2019-01" db="EMBL/GenBank/DDBJ databases">
        <authorList>
            <person name="Chen W.-M."/>
        </authorList>
    </citation>
    <scope>NUCLEOTIDE SEQUENCE [LARGE SCALE GENOMIC DNA]</scope>
    <source>
        <strain evidence="10 11">CCP-7</strain>
    </source>
</reference>
<evidence type="ECO:0000313" key="10">
    <source>
        <dbReference type="EMBL" id="RVT89532.1"/>
    </source>
</evidence>
<evidence type="ECO:0000313" key="11">
    <source>
        <dbReference type="Proteomes" id="UP000282971"/>
    </source>
</evidence>
<dbReference type="NCBIfam" id="TIGR01844">
    <property type="entry name" value="type_I_sec_TolC"/>
    <property type="match status" value="1"/>
</dbReference>
<gene>
    <name evidence="10" type="ORF">EOD43_22270</name>
</gene>
<protein>
    <recommendedName>
        <fullName evidence="12">Channel protein TolC</fullName>
    </recommendedName>
</protein>
<dbReference type="GO" id="GO:0015288">
    <property type="term" value="F:porin activity"/>
    <property type="evidence" value="ECO:0007669"/>
    <property type="project" value="TreeGrafter"/>
</dbReference>
<keyword evidence="3" id="KW-0813">Transport</keyword>
<dbReference type="Proteomes" id="UP000282971">
    <property type="component" value="Unassembled WGS sequence"/>
</dbReference>
<evidence type="ECO:0000256" key="6">
    <source>
        <dbReference type="ARBA" id="ARBA00023136"/>
    </source>
</evidence>
<dbReference type="AlphaFoldDB" id="A0A437LVY6"/>
<keyword evidence="8" id="KW-0175">Coiled coil</keyword>
<dbReference type="InterPro" id="IPR003423">
    <property type="entry name" value="OMP_efflux"/>
</dbReference>
<dbReference type="GO" id="GO:0015562">
    <property type="term" value="F:efflux transmembrane transporter activity"/>
    <property type="evidence" value="ECO:0007669"/>
    <property type="project" value="InterPro"/>
</dbReference>
<dbReference type="PANTHER" id="PTHR30026">
    <property type="entry name" value="OUTER MEMBRANE PROTEIN TOLC"/>
    <property type="match status" value="1"/>
</dbReference>
<dbReference type="GO" id="GO:1990281">
    <property type="term" value="C:efflux pump complex"/>
    <property type="evidence" value="ECO:0007669"/>
    <property type="project" value="TreeGrafter"/>
</dbReference>
<keyword evidence="11" id="KW-1185">Reference proteome</keyword>
<accession>A0A437LVY6</accession>
<organism evidence="10 11">
    <name type="scientific">Sphingomonas crocodyli</name>
    <dbReference type="NCBI Taxonomy" id="1979270"/>
    <lineage>
        <taxon>Bacteria</taxon>
        <taxon>Pseudomonadati</taxon>
        <taxon>Pseudomonadota</taxon>
        <taxon>Alphaproteobacteria</taxon>
        <taxon>Sphingomonadales</taxon>
        <taxon>Sphingomonadaceae</taxon>
        <taxon>Sphingomonas</taxon>
    </lineage>
</organism>
<evidence type="ECO:0000256" key="5">
    <source>
        <dbReference type="ARBA" id="ARBA00022692"/>
    </source>
</evidence>
<dbReference type="SUPFAM" id="SSF56954">
    <property type="entry name" value="Outer membrane efflux proteins (OEP)"/>
    <property type="match status" value="1"/>
</dbReference>
<dbReference type="GO" id="GO:0009279">
    <property type="term" value="C:cell outer membrane"/>
    <property type="evidence" value="ECO:0007669"/>
    <property type="project" value="UniProtKB-SubCell"/>
</dbReference>
<evidence type="ECO:0000256" key="4">
    <source>
        <dbReference type="ARBA" id="ARBA00022452"/>
    </source>
</evidence>
<evidence type="ECO:0000256" key="1">
    <source>
        <dbReference type="ARBA" id="ARBA00004442"/>
    </source>
</evidence>
<keyword evidence="6" id="KW-0472">Membrane</keyword>
<dbReference type="InterPro" id="IPR051906">
    <property type="entry name" value="TolC-like"/>
</dbReference>
<comment type="caution">
    <text evidence="10">The sequence shown here is derived from an EMBL/GenBank/DDBJ whole genome shotgun (WGS) entry which is preliminary data.</text>
</comment>
<dbReference type="Pfam" id="PF02321">
    <property type="entry name" value="OEP"/>
    <property type="match status" value="2"/>
</dbReference>
<evidence type="ECO:0000256" key="7">
    <source>
        <dbReference type="ARBA" id="ARBA00023237"/>
    </source>
</evidence>
<dbReference type="Gene3D" id="1.20.1600.10">
    <property type="entry name" value="Outer membrane efflux proteins (OEP)"/>
    <property type="match status" value="1"/>
</dbReference>
<evidence type="ECO:0000256" key="2">
    <source>
        <dbReference type="ARBA" id="ARBA00007613"/>
    </source>
</evidence>
<dbReference type="EMBL" id="SACN01000005">
    <property type="protein sequence ID" value="RVT89532.1"/>
    <property type="molecule type" value="Genomic_DNA"/>
</dbReference>
<evidence type="ECO:0000256" key="8">
    <source>
        <dbReference type="SAM" id="Coils"/>
    </source>
</evidence>
<dbReference type="PANTHER" id="PTHR30026:SF22">
    <property type="entry name" value="OUTER MEMBRANE EFFLUX PROTEIN"/>
    <property type="match status" value="1"/>
</dbReference>
<dbReference type="OrthoDB" id="9789368at2"/>
<name>A0A437LVY6_9SPHN</name>
<evidence type="ECO:0008006" key="12">
    <source>
        <dbReference type="Google" id="ProtNLM"/>
    </source>
</evidence>
<proteinExistence type="inferred from homology"/>
<dbReference type="InterPro" id="IPR010130">
    <property type="entry name" value="T1SS_OMP_TolC"/>
</dbReference>
<keyword evidence="5" id="KW-0812">Transmembrane</keyword>
<evidence type="ECO:0000256" key="9">
    <source>
        <dbReference type="SAM" id="MobiDB-lite"/>
    </source>
</evidence>